<dbReference type="InterPro" id="IPR017853">
    <property type="entry name" value="GH"/>
</dbReference>
<dbReference type="InterPro" id="IPR031330">
    <property type="entry name" value="Gly_Hdrlase_35_cat"/>
</dbReference>
<protein>
    <submittedName>
        <fullName evidence="4">Glycoside hydrolase family 35</fullName>
    </submittedName>
</protein>
<evidence type="ECO:0000313" key="4">
    <source>
        <dbReference type="EMBL" id="ACY19104.1"/>
    </source>
</evidence>
<dbReference type="KEGG" id="hoh:Hoch_6638"/>
<proteinExistence type="inferred from homology"/>
<dbReference type="GO" id="GO:0005975">
    <property type="term" value="P:carbohydrate metabolic process"/>
    <property type="evidence" value="ECO:0007669"/>
    <property type="project" value="InterPro"/>
</dbReference>
<dbReference type="eggNOG" id="COG1874">
    <property type="taxonomic scope" value="Bacteria"/>
</dbReference>
<keyword evidence="5" id="KW-1185">Reference proteome</keyword>
<accession>D0LRW2</accession>
<dbReference type="InterPro" id="IPR029062">
    <property type="entry name" value="Class_I_gatase-like"/>
</dbReference>
<evidence type="ECO:0000256" key="2">
    <source>
        <dbReference type="RuleBase" id="RU003679"/>
    </source>
</evidence>
<dbReference type="Pfam" id="PF01301">
    <property type="entry name" value="Glyco_hydro_35"/>
    <property type="match status" value="1"/>
</dbReference>
<feature type="domain" description="Glycoside hydrolase 35 catalytic" evidence="3">
    <location>
        <begin position="29"/>
        <end position="131"/>
    </location>
</feature>
<dbReference type="RefSeq" id="WP_012831696.1">
    <property type="nucleotide sequence ID" value="NC_013440.1"/>
</dbReference>
<dbReference type="Gene3D" id="3.20.20.80">
    <property type="entry name" value="Glycosidases"/>
    <property type="match status" value="1"/>
</dbReference>
<comment type="similarity">
    <text evidence="1 2">Belongs to the glycosyl hydrolase 35 family.</text>
</comment>
<dbReference type="EMBL" id="CP001804">
    <property type="protein sequence ID" value="ACY19104.1"/>
    <property type="molecule type" value="Genomic_DNA"/>
</dbReference>
<dbReference type="Proteomes" id="UP000001880">
    <property type="component" value="Chromosome"/>
</dbReference>
<dbReference type="SUPFAM" id="SSF51445">
    <property type="entry name" value="(Trans)glycosidases"/>
    <property type="match status" value="1"/>
</dbReference>
<dbReference type="GO" id="GO:0004553">
    <property type="term" value="F:hydrolase activity, hydrolyzing O-glycosyl compounds"/>
    <property type="evidence" value="ECO:0007669"/>
    <property type="project" value="InterPro"/>
</dbReference>
<sequence>MEAHRRSTLGAAGIILDDADGGAGARELPLFSGVLHYWRVDRADWRACLAAMREIGFAMVHVPVPWSVHERGPGSYVWRQERDLGGFLDLLAEMGMHAVLEPGPVIGAELPGGGVPARILDDAALLARTARGAPAWVTAVPQMMTVPCLAASALREQVLAWFAAVAEIAAPRLVPNGPVAAVHLGRHADLVAQLGPFEYGYQPDALRLWQELEGGEPPRQWSAEDGARMAAWMQCREVGMRRDLVWLSGALDQVGLREVVRLVDLPWSLPGAFDIAALERALGGEVAVGMRVGHRPAVPAALHRRALYLTGSARLPVFGQVSVGGPTLGVPVPVDAAQRAVLGVLAAGARGVGLHLLAECSGWYGAPVSELGEAQQAAEWLTRVLAALREVSWTTLRRHTPVAVMVGRAEQRFAAASSAAGALGSLLEGLLPPGTNDRASLARDLDAAASRRWTEAAIDALELAQIPYRVVDEGCAPEAFAGVRAVIAPTLRRVDRGAWQRLHELARGGAVVIAGPERPRCDERGRELGDDAALPARAGLMRAASLEDPEGLADDLAEVAGELSELWLTAEQGEVDCSLFSDPSGAPRVLFVSNRRAAAVVADVLVPAGVALEDAITGETLRPGRDGVVDVRLEPLQIAMLLVR</sequence>
<keyword evidence="4" id="KW-0378">Hydrolase</keyword>
<reference evidence="4 5" key="1">
    <citation type="journal article" date="2010" name="Stand. Genomic Sci.">
        <title>Complete genome sequence of Haliangium ochraceum type strain (SMP-2).</title>
        <authorList>
            <consortium name="US DOE Joint Genome Institute (JGI-PGF)"/>
            <person name="Ivanova N."/>
            <person name="Daum C."/>
            <person name="Lang E."/>
            <person name="Abt B."/>
            <person name="Kopitz M."/>
            <person name="Saunders E."/>
            <person name="Lapidus A."/>
            <person name="Lucas S."/>
            <person name="Glavina Del Rio T."/>
            <person name="Nolan M."/>
            <person name="Tice H."/>
            <person name="Copeland A."/>
            <person name="Cheng J.F."/>
            <person name="Chen F."/>
            <person name="Bruce D."/>
            <person name="Goodwin L."/>
            <person name="Pitluck S."/>
            <person name="Mavromatis K."/>
            <person name="Pati A."/>
            <person name="Mikhailova N."/>
            <person name="Chen A."/>
            <person name="Palaniappan K."/>
            <person name="Land M."/>
            <person name="Hauser L."/>
            <person name="Chang Y.J."/>
            <person name="Jeffries C.D."/>
            <person name="Detter J.C."/>
            <person name="Brettin T."/>
            <person name="Rohde M."/>
            <person name="Goker M."/>
            <person name="Bristow J."/>
            <person name="Markowitz V."/>
            <person name="Eisen J.A."/>
            <person name="Hugenholtz P."/>
            <person name="Kyrpides N.C."/>
            <person name="Klenk H.P."/>
        </authorList>
    </citation>
    <scope>NUCLEOTIDE SEQUENCE [LARGE SCALE GENOMIC DNA]</scope>
    <source>
        <strain evidence="5">DSM 14365 / CIP 107738 / JCM 11303 / AJ 13395 / SMP-2</strain>
    </source>
</reference>
<dbReference type="STRING" id="502025.Hoch_6638"/>
<evidence type="ECO:0000259" key="3">
    <source>
        <dbReference type="Pfam" id="PF01301"/>
    </source>
</evidence>
<evidence type="ECO:0000256" key="1">
    <source>
        <dbReference type="ARBA" id="ARBA00009809"/>
    </source>
</evidence>
<dbReference type="HOGENOM" id="CLU_408695_0_0_7"/>
<dbReference type="InterPro" id="IPR001944">
    <property type="entry name" value="Glycoside_Hdrlase_35"/>
</dbReference>
<gene>
    <name evidence="4" type="ordered locus">Hoch_6638</name>
</gene>
<name>D0LRW2_HALO1</name>
<dbReference type="AlphaFoldDB" id="D0LRW2"/>
<dbReference type="PANTHER" id="PTHR23421">
    <property type="entry name" value="BETA-GALACTOSIDASE RELATED"/>
    <property type="match status" value="1"/>
</dbReference>
<dbReference type="Gene3D" id="3.40.50.880">
    <property type="match status" value="1"/>
</dbReference>
<evidence type="ECO:0000313" key="5">
    <source>
        <dbReference type="Proteomes" id="UP000001880"/>
    </source>
</evidence>
<organism evidence="4 5">
    <name type="scientific">Haliangium ochraceum (strain DSM 14365 / JCM 11303 / SMP-2)</name>
    <dbReference type="NCBI Taxonomy" id="502025"/>
    <lineage>
        <taxon>Bacteria</taxon>
        <taxon>Pseudomonadati</taxon>
        <taxon>Myxococcota</taxon>
        <taxon>Polyangia</taxon>
        <taxon>Haliangiales</taxon>
        <taxon>Kofleriaceae</taxon>
        <taxon>Haliangium</taxon>
    </lineage>
</organism>